<organism evidence="1 2">
    <name type="scientific">Pseudoalteromonas prydzensis</name>
    <dbReference type="NCBI Taxonomy" id="182141"/>
    <lineage>
        <taxon>Bacteria</taxon>
        <taxon>Pseudomonadati</taxon>
        <taxon>Pseudomonadota</taxon>
        <taxon>Gammaproteobacteria</taxon>
        <taxon>Alteromonadales</taxon>
        <taxon>Pseudoalteromonadaceae</taxon>
        <taxon>Pseudoalteromonas</taxon>
    </lineage>
</organism>
<keyword evidence="2" id="KW-1185">Reference proteome</keyword>
<proteinExistence type="predicted"/>
<dbReference type="Proteomes" id="UP000707245">
    <property type="component" value="Unassembled WGS sequence"/>
</dbReference>
<comment type="caution">
    <text evidence="1">The sequence shown here is derived from an EMBL/GenBank/DDBJ whole genome shotgun (WGS) entry which is preliminary data.</text>
</comment>
<evidence type="ECO:0000313" key="2">
    <source>
        <dbReference type="Proteomes" id="UP000707245"/>
    </source>
</evidence>
<reference evidence="1 2" key="1">
    <citation type="submission" date="2020-07" db="EMBL/GenBank/DDBJ databases">
        <title>Halophilic bacteria isolated from french cheeses.</title>
        <authorList>
            <person name="Kothe C.I."/>
            <person name="Farah-Kraiem B."/>
            <person name="Renault P."/>
            <person name="Dridi B."/>
        </authorList>
    </citation>
    <scope>NUCLEOTIDE SEQUENCE [LARGE SCALE GENOMIC DNA]</scope>
    <source>
        <strain evidence="1 2">FME14</strain>
    </source>
</reference>
<sequence>MNIQAANQINQYQLNTRLGDANKQFATAQTTHVEQATKTDMIQISAQARALNAQPITPEVPAFGEISQAVNNKVQQYLDIQKSLAKADAVDNFTDDNFSVGEAYLAKNNDTVRNAYLAKDKIEQTNDIADIMIDSIDQNEEQDENNLLQY</sequence>
<dbReference type="RefSeq" id="WP_192542537.1">
    <property type="nucleotide sequence ID" value="NZ_JBQELX010000071.1"/>
</dbReference>
<protein>
    <submittedName>
        <fullName evidence="1">Uncharacterized protein</fullName>
    </submittedName>
</protein>
<dbReference type="EMBL" id="RRZA01000060">
    <property type="protein sequence ID" value="MBE0459030.1"/>
    <property type="molecule type" value="Genomic_DNA"/>
</dbReference>
<accession>A0ABR9FQG2</accession>
<name>A0ABR9FQG2_9GAMM</name>
<gene>
    <name evidence="1" type="ORF">EI167_16595</name>
</gene>
<evidence type="ECO:0000313" key="1">
    <source>
        <dbReference type="EMBL" id="MBE0459030.1"/>
    </source>
</evidence>